<dbReference type="InterPro" id="IPR025110">
    <property type="entry name" value="AMP-bd_C"/>
</dbReference>
<dbReference type="Gene3D" id="3.40.50.12780">
    <property type="entry name" value="N-terminal domain of ligase-like"/>
    <property type="match status" value="1"/>
</dbReference>
<feature type="domain" description="AMP-dependent synthetase/ligase" evidence="3">
    <location>
        <begin position="23"/>
        <end position="369"/>
    </location>
</feature>
<dbReference type="PROSITE" id="PS00455">
    <property type="entry name" value="AMP_BINDING"/>
    <property type="match status" value="1"/>
</dbReference>
<dbReference type="EMBL" id="HF571520">
    <property type="protein sequence ID" value="CCQ34702.1"/>
    <property type="molecule type" value="Genomic_DNA"/>
</dbReference>
<sequence>MAGAQYRQMRTLDAWPQVDPLTARASSTPDRTAVIESETGRTWTYEELFDDADWLAGRIAAVCEGRPDRLGIAMETGIDFVRATHAAWRLGTAIVPLDTREPAETLEFLAEKAAVDAVVATDRTAGAIADIEGPPLFTVDETDVAGVESLPAYDGGTTPRARYPSDTHLIMFTSGTTGEPRGVKLTLTNLFASAIASAFRLGLTREDRWLVSVPMVHMGGLAPLIRSTLYGTSVVLQREFEPAETATTMIDFDVTGVSFVPTMLSRLLDTEWSPPESLRFVLLGGAAAPRDLIERSEDAGVPAFPTYGMTETASQVATATPTQAFGNPGTVGQPLMFTKVAIIDDEASAAPGETGEIVIDGPTVTPGYLDDAETRKVFDERGLHTGDLGYRDADGRLYVVGRIDDQIVTGGENVDPGEVESVIESHPAVAESVVVGISDEEWGERVGALVVPENGSDPDVDGIETACRDELAAFKVPKSIAVAESIPRTVSGTVDRDGVIERIRQA</sequence>
<dbReference type="SUPFAM" id="SSF56801">
    <property type="entry name" value="Acetyl-CoA synthetase-like"/>
    <property type="match status" value="1"/>
</dbReference>
<evidence type="ECO:0000256" key="2">
    <source>
        <dbReference type="ARBA" id="ARBA00022598"/>
    </source>
</evidence>
<evidence type="ECO:0000259" key="4">
    <source>
        <dbReference type="Pfam" id="PF13193"/>
    </source>
</evidence>
<protein>
    <submittedName>
        <fullName evidence="5">O-succinylbenzoic acid--CoA ligase</fullName>
        <ecNumber evidence="5">6.2.1.26</ecNumber>
    </submittedName>
</protein>
<dbReference type="InterPro" id="IPR000873">
    <property type="entry name" value="AMP-dep_synth/lig_dom"/>
</dbReference>
<dbReference type="GO" id="GO:0006631">
    <property type="term" value="P:fatty acid metabolic process"/>
    <property type="evidence" value="ECO:0007669"/>
    <property type="project" value="TreeGrafter"/>
</dbReference>
<dbReference type="Pfam" id="PF13193">
    <property type="entry name" value="AMP-binding_C"/>
    <property type="match status" value="1"/>
</dbReference>
<dbReference type="GO" id="GO:0031956">
    <property type="term" value="F:medium-chain fatty acid-CoA ligase activity"/>
    <property type="evidence" value="ECO:0007669"/>
    <property type="project" value="TreeGrafter"/>
</dbReference>
<dbReference type="Gene3D" id="3.30.300.30">
    <property type="match status" value="1"/>
</dbReference>
<evidence type="ECO:0000259" key="3">
    <source>
        <dbReference type="Pfam" id="PF00501"/>
    </source>
</evidence>
<comment type="similarity">
    <text evidence="1">Belongs to the ATP-dependent AMP-binding enzyme family.</text>
</comment>
<dbReference type="GO" id="GO:0008756">
    <property type="term" value="F:o-succinylbenzoate-CoA ligase activity"/>
    <property type="evidence" value="ECO:0007669"/>
    <property type="project" value="UniProtKB-EC"/>
</dbReference>
<dbReference type="Proteomes" id="UP000015381">
    <property type="component" value="Chromosome I"/>
</dbReference>
<keyword evidence="2 5" id="KW-0436">Ligase</keyword>
<reference evidence="5 6" key="1">
    <citation type="journal article" date="2014" name="Environ. Microbiol.">
        <title>Halorhabdus tiamatea: proteogenomics and glycosidase activity measurements identify the first cultivated euryarchaeon from a deep-sea anoxic brine lake as potential polysaccharide degrader.</title>
        <authorList>
            <person name="Werner J."/>
            <person name="Ferrer M."/>
            <person name="Michel G."/>
            <person name="Mann A.J."/>
            <person name="Huang S."/>
            <person name="Juarez S."/>
            <person name="Ciordia S."/>
            <person name="Albar J.P."/>
            <person name="Alcaide M."/>
            <person name="La Cono V."/>
            <person name="Yakimov M.M."/>
            <person name="Antunes A."/>
            <person name="Taborda M."/>
            <person name="Da Costa M.S."/>
            <person name="Amann R.I."/>
            <person name="Gloeckner F.O."/>
            <person name="Golyshina O.V."/>
            <person name="Golyshin P.N."/>
            <person name="Teeling H."/>
        </authorList>
    </citation>
    <scope>NUCLEOTIDE SEQUENCE [LARGE SCALE GENOMIC DNA]</scope>
    <source>
        <strain evidence="6">SARL4B</strain>
    </source>
</reference>
<dbReference type="PANTHER" id="PTHR43201:SF5">
    <property type="entry name" value="MEDIUM-CHAIN ACYL-COA LIGASE ACSF2, MITOCHONDRIAL"/>
    <property type="match status" value="1"/>
</dbReference>
<dbReference type="KEGG" id="hti:HTIA_2596"/>
<evidence type="ECO:0000313" key="5">
    <source>
        <dbReference type="EMBL" id="CCQ34702.1"/>
    </source>
</evidence>
<dbReference type="EC" id="6.2.1.26" evidence="5"/>
<dbReference type="AlphaFoldDB" id="S6CVT0"/>
<dbReference type="Pfam" id="PF00501">
    <property type="entry name" value="AMP-binding"/>
    <property type="match status" value="1"/>
</dbReference>
<dbReference type="InterPro" id="IPR045851">
    <property type="entry name" value="AMP-bd_C_sf"/>
</dbReference>
<name>S6CVT0_9EURY</name>
<dbReference type="PATRIC" id="fig|1033806.12.peg.2583"/>
<evidence type="ECO:0000313" key="6">
    <source>
        <dbReference type="Proteomes" id="UP000015381"/>
    </source>
</evidence>
<gene>
    <name evidence="5" type="ORF">HTIA_2596</name>
</gene>
<feature type="domain" description="AMP-binding enzyme C-terminal" evidence="4">
    <location>
        <begin position="418"/>
        <end position="492"/>
    </location>
</feature>
<accession>S6CVT0</accession>
<dbReference type="InterPro" id="IPR020845">
    <property type="entry name" value="AMP-binding_CS"/>
</dbReference>
<dbReference type="InterPro" id="IPR042099">
    <property type="entry name" value="ANL_N_sf"/>
</dbReference>
<dbReference type="PANTHER" id="PTHR43201">
    <property type="entry name" value="ACYL-COA SYNTHETASE"/>
    <property type="match status" value="1"/>
</dbReference>
<organism evidence="5 6">
    <name type="scientific">Halorhabdus tiamatea SARL4B</name>
    <dbReference type="NCBI Taxonomy" id="1033806"/>
    <lineage>
        <taxon>Archaea</taxon>
        <taxon>Methanobacteriati</taxon>
        <taxon>Methanobacteriota</taxon>
        <taxon>Stenosarchaea group</taxon>
        <taxon>Halobacteria</taxon>
        <taxon>Halobacteriales</taxon>
        <taxon>Haloarculaceae</taxon>
        <taxon>Halorhabdus</taxon>
    </lineage>
</organism>
<evidence type="ECO:0000256" key="1">
    <source>
        <dbReference type="ARBA" id="ARBA00006432"/>
    </source>
</evidence>
<keyword evidence="6" id="KW-1185">Reference proteome</keyword>
<proteinExistence type="inferred from homology"/>
<dbReference type="HOGENOM" id="CLU_000022_59_0_2"/>